<dbReference type="Pfam" id="PF13193">
    <property type="entry name" value="AMP-binding_C"/>
    <property type="match status" value="1"/>
</dbReference>
<dbReference type="CDD" id="cd04433">
    <property type="entry name" value="AFD_class_I"/>
    <property type="match status" value="1"/>
</dbReference>
<feature type="domain" description="AMP-dependent synthetase/ligase" evidence="3">
    <location>
        <begin position="185"/>
        <end position="355"/>
    </location>
</feature>
<dbReference type="InterPro" id="IPR000873">
    <property type="entry name" value="AMP-dep_synth/lig_dom"/>
</dbReference>
<comment type="similarity">
    <text evidence="1">Belongs to the ATP-dependent AMP-binding enzyme family.</text>
</comment>
<dbReference type="Gene3D" id="3.30.300.30">
    <property type="match status" value="1"/>
</dbReference>
<dbReference type="SUPFAM" id="SSF56801">
    <property type="entry name" value="Acetyl-CoA synthetase-like"/>
    <property type="match status" value="1"/>
</dbReference>
<dbReference type="GO" id="GO:0031956">
    <property type="term" value="F:medium-chain fatty acid-CoA ligase activity"/>
    <property type="evidence" value="ECO:0007669"/>
    <property type="project" value="TreeGrafter"/>
</dbReference>
<dbReference type="EMBL" id="VCQV01000005">
    <property type="protein sequence ID" value="TWP37585.1"/>
    <property type="molecule type" value="Genomic_DNA"/>
</dbReference>
<gene>
    <name evidence="5" type="ORF">FGL98_05035</name>
</gene>
<evidence type="ECO:0000259" key="4">
    <source>
        <dbReference type="Pfam" id="PF13193"/>
    </source>
</evidence>
<sequence length="474" mass="51120">MSATVVAGQNIRTALHSAADRDLLVGDQGARTGREIAERTCRLAGALVARGLTGRRIGLMYRNGFAAYEAFLAVEWIGATRVPVDPDVPPVEASAVFAGAAVDLVLADEEHVAGLTGDVLGYDGVPPSGSSWTDQIEVDSDTTLVLYPRQVVGGALHAVTTSYGNWDAVLRINRELYRTGWYGPGFDDREVLLTMQQLMHGTGMVASFPFLSMGLPQVVLDRFDADRALQAVHEHHVTATFGVPGMLTRMADRAQEDAVLSLRHTLYGGAPLAATELRRVRRVLGPSMVQLYGRFEAGWPLAVLGTSEHEQILAGDDELASSCGRFIPQIEVRLGDAPGKPPGYGELQTRSPMVSPELLDPEGWCSLGDVAYLDDGGYVHLAGRLDGMINTGSYHVYPGQVAEAVESVAGVLRARITGEPDPTWGEAVTAYIVPEDPADWSNLVDRLRSNLPQRLARYKIPKSYHQVAELPAAD</sequence>
<reference evidence="5 6" key="1">
    <citation type="submission" date="2019-05" db="EMBL/GenBank/DDBJ databases">
        <authorList>
            <person name="Lee S.D."/>
        </authorList>
    </citation>
    <scope>NUCLEOTIDE SEQUENCE [LARGE SCALE GENOMIC DNA]</scope>
    <source>
        <strain evidence="5 6">C5-26</strain>
    </source>
</reference>
<feature type="domain" description="AMP-binding enzyme C-terminal" evidence="4">
    <location>
        <begin position="401"/>
        <end position="471"/>
    </location>
</feature>
<proteinExistence type="inferred from homology"/>
<dbReference type="Gene3D" id="3.40.50.12780">
    <property type="entry name" value="N-terminal domain of ligase-like"/>
    <property type="match status" value="1"/>
</dbReference>
<keyword evidence="6" id="KW-1185">Reference proteome</keyword>
<dbReference type="InterPro" id="IPR045851">
    <property type="entry name" value="AMP-bd_C_sf"/>
</dbReference>
<dbReference type="RefSeq" id="WP_146315652.1">
    <property type="nucleotide sequence ID" value="NZ_VCQV01000005.1"/>
</dbReference>
<dbReference type="InterPro" id="IPR025110">
    <property type="entry name" value="AMP-bd_C"/>
</dbReference>
<evidence type="ECO:0000313" key="6">
    <source>
        <dbReference type="Proteomes" id="UP000320244"/>
    </source>
</evidence>
<feature type="domain" description="AMP-dependent synthetase/ligase" evidence="3">
    <location>
        <begin position="17"/>
        <end position="110"/>
    </location>
</feature>
<dbReference type="PANTHER" id="PTHR43201">
    <property type="entry name" value="ACYL-COA SYNTHETASE"/>
    <property type="match status" value="1"/>
</dbReference>
<evidence type="ECO:0000313" key="5">
    <source>
        <dbReference type="EMBL" id="TWP37585.1"/>
    </source>
</evidence>
<dbReference type="Pfam" id="PF00501">
    <property type="entry name" value="AMP-binding"/>
    <property type="match status" value="2"/>
</dbReference>
<dbReference type="AlphaFoldDB" id="A0A563E586"/>
<dbReference type="GO" id="GO:0006631">
    <property type="term" value="P:fatty acid metabolic process"/>
    <property type="evidence" value="ECO:0007669"/>
    <property type="project" value="TreeGrafter"/>
</dbReference>
<accession>A0A563E586</accession>
<evidence type="ECO:0000259" key="3">
    <source>
        <dbReference type="Pfam" id="PF00501"/>
    </source>
</evidence>
<dbReference type="InterPro" id="IPR042099">
    <property type="entry name" value="ANL_N_sf"/>
</dbReference>
<name>A0A563E586_9MICO</name>
<reference evidence="5 6" key="2">
    <citation type="submission" date="2019-08" db="EMBL/GenBank/DDBJ databases">
        <title>Jejuicoccus antrihumi gen. nov., sp. nov., a new member of the family Dermacoccaceae isolated from a cave.</title>
        <authorList>
            <person name="Schumann P."/>
            <person name="Kim I.S."/>
        </authorList>
    </citation>
    <scope>NUCLEOTIDE SEQUENCE [LARGE SCALE GENOMIC DNA]</scope>
    <source>
        <strain evidence="5 6">C5-26</strain>
    </source>
</reference>
<dbReference type="PANTHER" id="PTHR43201:SF5">
    <property type="entry name" value="MEDIUM-CHAIN ACYL-COA LIGASE ACSF2, MITOCHONDRIAL"/>
    <property type="match status" value="1"/>
</dbReference>
<evidence type="ECO:0000256" key="1">
    <source>
        <dbReference type="ARBA" id="ARBA00006432"/>
    </source>
</evidence>
<keyword evidence="2 5" id="KW-0436">Ligase</keyword>
<dbReference type="OrthoDB" id="9803968at2"/>
<protein>
    <submittedName>
        <fullName evidence="5">Long-chain fatty acid--CoA ligase</fullName>
    </submittedName>
</protein>
<dbReference type="Proteomes" id="UP000320244">
    <property type="component" value="Unassembled WGS sequence"/>
</dbReference>
<organism evidence="5 6">
    <name type="scientific">Leekyejoonella antrihumi</name>
    <dbReference type="NCBI Taxonomy" id="1660198"/>
    <lineage>
        <taxon>Bacteria</taxon>
        <taxon>Bacillati</taxon>
        <taxon>Actinomycetota</taxon>
        <taxon>Actinomycetes</taxon>
        <taxon>Micrococcales</taxon>
        <taxon>Dermacoccaceae</taxon>
        <taxon>Leekyejoonella</taxon>
    </lineage>
</organism>
<evidence type="ECO:0000256" key="2">
    <source>
        <dbReference type="ARBA" id="ARBA00022598"/>
    </source>
</evidence>
<comment type="caution">
    <text evidence="5">The sequence shown here is derived from an EMBL/GenBank/DDBJ whole genome shotgun (WGS) entry which is preliminary data.</text>
</comment>